<protein>
    <recommendedName>
        <fullName evidence="1">RNase H type-1 domain-containing protein</fullName>
    </recommendedName>
</protein>
<proteinExistence type="predicted"/>
<evidence type="ECO:0000313" key="2">
    <source>
        <dbReference type="EMBL" id="KAJ8444214.1"/>
    </source>
</evidence>
<dbReference type="CDD" id="cd06222">
    <property type="entry name" value="RNase_H_like"/>
    <property type="match status" value="1"/>
</dbReference>
<dbReference type="Gene3D" id="3.30.420.10">
    <property type="entry name" value="Ribonuclease H-like superfamily/Ribonuclease H"/>
    <property type="match status" value="1"/>
</dbReference>
<organism evidence="2 3">
    <name type="scientific">Carnegiea gigantea</name>
    <dbReference type="NCBI Taxonomy" id="171969"/>
    <lineage>
        <taxon>Eukaryota</taxon>
        <taxon>Viridiplantae</taxon>
        <taxon>Streptophyta</taxon>
        <taxon>Embryophyta</taxon>
        <taxon>Tracheophyta</taxon>
        <taxon>Spermatophyta</taxon>
        <taxon>Magnoliopsida</taxon>
        <taxon>eudicotyledons</taxon>
        <taxon>Gunneridae</taxon>
        <taxon>Pentapetalae</taxon>
        <taxon>Caryophyllales</taxon>
        <taxon>Cactineae</taxon>
        <taxon>Cactaceae</taxon>
        <taxon>Cactoideae</taxon>
        <taxon>Echinocereeae</taxon>
        <taxon>Carnegiea</taxon>
    </lineage>
</organism>
<dbReference type="Proteomes" id="UP001153076">
    <property type="component" value="Unassembled WGS sequence"/>
</dbReference>
<keyword evidence="3" id="KW-1185">Reference proteome</keyword>
<gene>
    <name evidence="2" type="ORF">Cgig2_028095</name>
</gene>
<reference evidence="2" key="1">
    <citation type="submission" date="2022-04" db="EMBL/GenBank/DDBJ databases">
        <title>Carnegiea gigantea Genome sequencing and assembly v2.</title>
        <authorList>
            <person name="Copetti D."/>
            <person name="Sanderson M.J."/>
            <person name="Burquez A."/>
            <person name="Wojciechowski M.F."/>
        </authorList>
    </citation>
    <scope>NUCLEOTIDE SEQUENCE</scope>
    <source>
        <strain evidence="2">SGP5-SGP5p</strain>
        <tissue evidence="2">Aerial part</tissue>
    </source>
</reference>
<dbReference type="Pfam" id="PF13456">
    <property type="entry name" value="RVT_3"/>
    <property type="match status" value="1"/>
</dbReference>
<dbReference type="InterPro" id="IPR053151">
    <property type="entry name" value="RNase_H-like"/>
</dbReference>
<sequence length="339" mass="38624">MSLLTVYTPSKRQDFWSKWWSLKAPQRLKMLLWLVMQDVVLTNTVRVKRGFASDASCPICQVEIEDIDHVLRGCLIASDVWNHYHQNTQGIQGLELDIKTWITRNLDHTNPDPSWPTKFTTIVWWLWRWRNMGCFSTSADIPSDKIHFLHRVYKESIKVLNTDASRLNRINTRPTEVWVGWDPPPMDWVALKTDGASRHNPGNAGCGGFAEKLGVCSLFNAELRAIFRGLTLAKGWGIKHLVLNVDSRVIVNSLHGKHGCPARFFGITQKCKALIVDSGWEVQVTHCYREANKVADTLANVGVTLNCNFIVYTHPPRELDSLLYADKIGTKFPRMIASQ</sequence>
<dbReference type="InterPro" id="IPR002156">
    <property type="entry name" value="RNaseH_domain"/>
</dbReference>
<dbReference type="PANTHER" id="PTHR47723:SF19">
    <property type="entry name" value="POLYNUCLEOTIDYL TRANSFERASE, RIBONUCLEASE H-LIKE SUPERFAMILY PROTEIN"/>
    <property type="match status" value="1"/>
</dbReference>
<dbReference type="AlphaFoldDB" id="A0A9Q1KIM1"/>
<name>A0A9Q1KIM1_9CARY</name>
<feature type="domain" description="RNase H type-1" evidence="1">
    <location>
        <begin position="185"/>
        <end position="304"/>
    </location>
</feature>
<dbReference type="GO" id="GO:0003676">
    <property type="term" value="F:nucleic acid binding"/>
    <property type="evidence" value="ECO:0007669"/>
    <property type="project" value="InterPro"/>
</dbReference>
<dbReference type="InterPro" id="IPR026960">
    <property type="entry name" value="RVT-Znf"/>
</dbReference>
<evidence type="ECO:0000259" key="1">
    <source>
        <dbReference type="PROSITE" id="PS50879"/>
    </source>
</evidence>
<dbReference type="EMBL" id="JAKOGI010000103">
    <property type="protein sequence ID" value="KAJ8444214.1"/>
    <property type="molecule type" value="Genomic_DNA"/>
</dbReference>
<dbReference type="InterPro" id="IPR036397">
    <property type="entry name" value="RNaseH_sf"/>
</dbReference>
<dbReference type="Pfam" id="PF13966">
    <property type="entry name" value="zf-RVT"/>
    <property type="match status" value="1"/>
</dbReference>
<dbReference type="GO" id="GO:0004523">
    <property type="term" value="F:RNA-DNA hybrid ribonuclease activity"/>
    <property type="evidence" value="ECO:0007669"/>
    <property type="project" value="InterPro"/>
</dbReference>
<dbReference type="PANTHER" id="PTHR47723">
    <property type="entry name" value="OS05G0353850 PROTEIN"/>
    <property type="match status" value="1"/>
</dbReference>
<evidence type="ECO:0000313" key="3">
    <source>
        <dbReference type="Proteomes" id="UP001153076"/>
    </source>
</evidence>
<comment type="caution">
    <text evidence="2">The sequence shown here is derived from an EMBL/GenBank/DDBJ whole genome shotgun (WGS) entry which is preliminary data.</text>
</comment>
<dbReference type="SUPFAM" id="SSF53098">
    <property type="entry name" value="Ribonuclease H-like"/>
    <property type="match status" value="1"/>
</dbReference>
<dbReference type="InterPro" id="IPR044730">
    <property type="entry name" value="RNase_H-like_dom_plant"/>
</dbReference>
<dbReference type="PROSITE" id="PS50879">
    <property type="entry name" value="RNASE_H_1"/>
    <property type="match status" value="1"/>
</dbReference>
<dbReference type="OrthoDB" id="1752183at2759"/>
<dbReference type="InterPro" id="IPR012337">
    <property type="entry name" value="RNaseH-like_sf"/>
</dbReference>
<accession>A0A9Q1KIM1</accession>